<feature type="transmembrane region" description="Helical" evidence="7">
    <location>
        <begin position="275"/>
        <end position="302"/>
    </location>
</feature>
<evidence type="ECO:0000256" key="3">
    <source>
        <dbReference type="ARBA" id="ARBA00022692"/>
    </source>
</evidence>
<keyword evidence="6 7" id="KW-0472">Membrane</keyword>
<evidence type="ECO:0000256" key="4">
    <source>
        <dbReference type="ARBA" id="ARBA00022801"/>
    </source>
</evidence>
<keyword evidence="4" id="KW-0378">Hydrolase</keyword>
<reference evidence="9 10" key="1">
    <citation type="submission" date="2020-08" db="EMBL/GenBank/DDBJ databases">
        <title>Genomic Encyclopedia of Type Strains, Phase IV (KMG-IV): sequencing the most valuable type-strain genomes for metagenomic binning, comparative biology and taxonomic classification.</title>
        <authorList>
            <person name="Goeker M."/>
        </authorList>
    </citation>
    <scope>NUCLEOTIDE SEQUENCE [LARGE SCALE GENOMIC DNA]</scope>
    <source>
        <strain evidence="9 10">DSM 22359</strain>
    </source>
</reference>
<keyword evidence="9" id="KW-0645">Protease</keyword>
<feature type="transmembrane region" description="Helical" evidence="7">
    <location>
        <begin position="15"/>
        <end position="33"/>
    </location>
</feature>
<dbReference type="InterPro" id="IPR035952">
    <property type="entry name" value="Rhomboid-like_sf"/>
</dbReference>
<keyword evidence="5 7" id="KW-1133">Transmembrane helix</keyword>
<dbReference type="SUPFAM" id="SSF144091">
    <property type="entry name" value="Rhomboid-like"/>
    <property type="match status" value="1"/>
</dbReference>
<dbReference type="Gene3D" id="1.20.1540.10">
    <property type="entry name" value="Rhomboid-like"/>
    <property type="match status" value="1"/>
</dbReference>
<dbReference type="InterPro" id="IPR022764">
    <property type="entry name" value="Peptidase_S54_rhomboid_dom"/>
</dbReference>
<evidence type="ECO:0000313" key="9">
    <source>
        <dbReference type="EMBL" id="MBB5319614.1"/>
    </source>
</evidence>
<dbReference type="Proteomes" id="UP000591735">
    <property type="component" value="Unassembled WGS sequence"/>
</dbReference>
<organism evidence="9 10">
    <name type="scientific">Marinobacter oulmenensis</name>
    <dbReference type="NCBI Taxonomy" id="643747"/>
    <lineage>
        <taxon>Bacteria</taxon>
        <taxon>Pseudomonadati</taxon>
        <taxon>Pseudomonadota</taxon>
        <taxon>Gammaproteobacteria</taxon>
        <taxon>Pseudomonadales</taxon>
        <taxon>Marinobacteraceae</taxon>
        <taxon>Marinobacter</taxon>
    </lineage>
</organism>
<evidence type="ECO:0000256" key="6">
    <source>
        <dbReference type="ARBA" id="ARBA00023136"/>
    </source>
</evidence>
<dbReference type="GO" id="GO:0006508">
    <property type="term" value="P:proteolysis"/>
    <property type="evidence" value="ECO:0007669"/>
    <property type="project" value="UniProtKB-KW"/>
</dbReference>
<feature type="transmembrane region" description="Helical" evidence="7">
    <location>
        <begin position="163"/>
        <end position="183"/>
    </location>
</feature>
<feature type="transmembrane region" description="Helical" evidence="7">
    <location>
        <begin position="195"/>
        <end position="212"/>
    </location>
</feature>
<proteinExistence type="inferred from homology"/>
<gene>
    <name evidence="9" type="ORF">HNR38_000082</name>
</gene>
<sequence>MLIIPAERSVDWRHPPWVTLGLMLACLLVFLFYQGGDERKLQSAVKQYLQDDLLALEAPAYIDYLERQIRFDGQTGSQDQLEQFRELQQNNESLWQAITLISDRSFYYYLRENRDLIWAPTEREYWQEHRSVIEERWVSRISAFDLGLTPGDLKLHTLISYQFLHGGWAHIIGNLIFLFLLGFTVERALGPGRYLVAYLLCGAIAGLVFTAFSQGSMIPLVGASGSIAGLMGMYLTIYGFQKIRFFFYLGVYFNYLKAPAILLLPIWLGKEIYDYWFAGSTGIAYMAHAGGVVAGAALVALFGKSWLQVREDFFEPEQEEQDARFTSAYAQAMASLGRLDFDIARRQFQALRDNYPDRPILLEHLYQIAKLRPDLPEYHDRTLELMNDAMGRRRPEQMMAVWQEYLTKGEDYHPLAPEAHNKVLFASLRDQDMKIAEKAFERLKQGGSAELVEEASRLLAAEFEKLQMSTRAQKYRQYHR</sequence>
<dbReference type="Pfam" id="PF01694">
    <property type="entry name" value="Rhomboid"/>
    <property type="match status" value="1"/>
</dbReference>
<evidence type="ECO:0000313" key="10">
    <source>
        <dbReference type="Proteomes" id="UP000591735"/>
    </source>
</evidence>
<protein>
    <submittedName>
        <fullName evidence="9">Membrane associated rhomboid family serine protease</fullName>
    </submittedName>
</protein>
<feature type="transmembrane region" description="Helical" evidence="7">
    <location>
        <begin position="218"/>
        <end position="238"/>
    </location>
</feature>
<dbReference type="RefSeq" id="WP_183698641.1">
    <property type="nucleotide sequence ID" value="NZ_JACHFE010000001.1"/>
</dbReference>
<feature type="transmembrane region" description="Helical" evidence="7">
    <location>
        <begin position="245"/>
        <end position="269"/>
    </location>
</feature>
<keyword evidence="3 7" id="KW-0812">Transmembrane</keyword>
<dbReference type="PANTHER" id="PTHR43731:SF14">
    <property type="entry name" value="PRESENILIN-ASSOCIATED RHOMBOID-LIKE PROTEIN, MITOCHONDRIAL"/>
    <property type="match status" value="1"/>
</dbReference>
<keyword evidence="10" id="KW-1185">Reference proteome</keyword>
<dbReference type="GO" id="GO:0004252">
    <property type="term" value="F:serine-type endopeptidase activity"/>
    <property type="evidence" value="ECO:0007669"/>
    <property type="project" value="InterPro"/>
</dbReference>
<dbReference type="AlphaFoldDB" id="A0A840U1Q0"/>
<dbReference type="EMBL" id="JACHFE010000001">
    <property type="protein sequence ID" value="MBB5319614.1"/>
    <property type="molecule type" value="Genomic_DNA"/>
</dbReference>
<evidence type="ECO:0000256" key="1">
    <source>
        <dbReference type="ARBA" id="ARBA00004141"/>
    </source>
</evidence>
<dbReference type="GO" id="GO:0016020">
    <property type="term" value="C:membrane"/>
    <property type="evidence" value="ECO:0007669"/>
    <property type="project" value="UniProtKB-SubCell"/>
</dbReference>
<feature type="domain" description="Peptidase S54 rhomboid" evidence="8">
    <location>
        <begin position="154"/>
        <end position="303"/>
    </location>
</feature>
<dbReference type="InterPro" id="IPR050925">
    <property type="entry name" value="Rhomboid_protease_S54"/>
</dbReference>
<accession>A0A840U1Q0</accession>
<comment type="similarity">
    <text evidence="2">Belongs to the peptidase S54 family.</text>
</comment>
<dbReference type="PANTHER" id="PTHR43731">
    <property type="entry name" value="RHOMBOID PROTEASE"/>
    <property type="match status" value="1"/>
</dbReference>
<name>A0A840U1Q0_9GAMM</name>
<evidence type="ECO:0000259" key="8">
    <source>
        <dbReference type="Pfam" id="PF01694"/>
    </source>
</evidence>
<comment type="caution">
    <text evidence="9">The sequence shown here is derived from an EMBL/GenBank/DDBJ whole genome shotgun (WGS) entry which is preliminary data.</text>
</comment>
<evidence type="ECO:0000256" key="5">
    <source>
        <dbReference type="ARBA" id="ARBA00022989"/>
    </source>
</evidence>
<evidence type="ECO:0000256" key="7">
    <source>
        <dbReference type="SAM" id="Phobius"/>
    </source>
</evidence>
<evidence type="ECO:0000256" key="2">
    <source>
        <dbReference type="ARBA" id="ARBA00009045"/>
    </source>
</evidence>
<comment type="subcellular location">
    <subcellularLocation>
        <location evidence="1">Membrane</location>
        <topology evidence="1">Multi-pass membrane protein</topology>
    </subcellularLocation>
</comment>